<reference evidence="2 3" key="1">
    <citation type="submission" date="2015-01" db="EMBL/GenBank/DDBJ databases">
        <title>The Genome Sequence of Exophiala xenobiotica CBS118157.</title>
        <authorList>
            <consortium name="The Broad Institute Genomics Platform"/>
            <person name="Cuomo C."/>
            <person name="de Hoog S."/>
            <person name="Gorbushina A."/>
            <person name="Stielow B."/>
            <person name="Teixiera M."/>
            <person name="Abouelleil A."/>
            <person name="Chapman S.B."/>
            <person name="Priest M."/>
            <person name="Young S.K."/>
            <person name="Wortman J."/>
            <person name="Nusbaum C."/>
            <person name="Birren B."/>
        </authorList>
    </citation>
    <scope>NUCLEOTIDE SEQUENCE [LARGE SCALE GENOMIC DNA]</scope>
    <source>
        <strain evidence="2 3">CBS 118157</strain>
    </source>
</reference>
<dbReference type="GeneID" id="25324318"/>
<dbReference type="InterPro" id="IPR029069">
    <property type="entry name" value="HotDog_dom_sf"/>
</dbReference>
<dbReference type="AlphaFoldDB" id="A0A0D2EQA8"/>
<dbReference type="RefSeq" id="XP_013318437.1">
    <property type="nucleotide sequence ID" value="XM_013462983.1"/>
</dbReference>
<dbReference type="InterPro" id="IPR006683">
    <property type="entry name" value="Thioestr_dom"/>
</dbReference>
<accession>A0A0D2EQA8</accession>
<dbReference type="PANTHER" id="PTHR47260:SF6">
    <property type="entry name" value="THIOESTERASE DOMAIN-CONTAINING PROTEIN"/>
    <property type="match status" value="1"/>
</dbReference>
<evidence type="ECO:0000313" key="3">
    <source>
        <dbReference type="Proteomes" id="UP000054342"/>
    </source>
</evidence>
<dbReference type="OrthoDB" id="506431at2759"/>
<dbReference type="SUPFAM" id="SSF54637">
    <property type="entry name" value="Thioesterase/thiol ester dehydrase-isomerase"/>
    <property type="match status" value="1"/>
</dbReference>
<evidence type="ECO:0000313" key="2">
    <source>
        <dbReference type="EMBL" id="KIW57853.1"/>
    </source>
</evidence>
<name>A0A0D2EQA8_9EURO</name>
<dbReference type="EMBL" id="KN847318">
    <property type="protein sequence ID" value="KIW57853.1"/>
    <property type="molecule type" value="Genomic_DNA"/>
</dbReference>
<dbReference type="Pfam" id="PF03061">
    <property type="entry name" value="4HBT"/>
    <property type="match status" value="1"/>
</dbReference>
<sequence>MAKIQKGSNVPQSTIDHFQRIPWCAALLSDPTFYIVNMSRTIIQPGDGHSLMGETWNTDRTIAELLSLYRPPNATTGQPGEIRRFYTFGGGMNAHPNLLHGGVIATILDSTMGNIIAQQMPELQPLFTVNLNVSYKKPVPTPGTIMIRAQITKVHASRKVWLSGMVENGTGDVHATAEGLWLRVKPKL</sequence>
<dbReference type="PANTHER" id="PTHR47260">
    <property type="entry name" value="UPF0644 PROTEIN PB2B4.06"/>
    <property type="match status" value="1"/>
</dbReference>
<organism evidence="2 3">
    <name type="scientific">Exophiala xenobiotica</name>
    <dbReference type="NCBI Taxonomy" id="348802"/>
    <lineage>
        <taxon>Eukaryota</taxon>
        <taxon>Fungi</taxon>
        <taxon>Dikarya</taxon>
        <taxon>Ascomycota</taxon>
        <taxon>Pezizomycotina</taxon>
        <taxon>Eurotiomycetes</taxon>
        <taxon>Chaetothyriomycetidae</taxon>
        <taxon>Chaetothyriales</taxon>
        <taxon>Herpotrichiellaceae</taxon>
        <taxon>Exophiala</taxon>
    </lineage>
</organism>
<evidence type="ECO:0000259" key="1">
    <source>
        <dbReference type="Pfam" id="PF03061"/>
    </source>
</evidence>
<protein>
    <recommendedName>
        <fullName evidence="1">Thioesterase domain-containing protein</fullName>
    </recommendedName>
</protein>
<dbReference type="CDD" id="cd03443">
    <property type="entry name" value="PaaI_thioesterase"/>
    <property type="match status" value="1"/>
</dbReference>
<feature type="domain" description="Thioesterase" evidence="1">
    <location>
        <begin position="98"/>
        <end position="158"/>
    </location>
</feature>
<dbReference type="InterPro" id="IPR052061">
    <property type="entry name" value="PTE-AB_protein"/>
</dbReference>
<gene>
    <name evidence="2" type="ORF">PV05_02410</name>
</gene>
<dbReference type="Proteomes" id="UP000054342">
    <property type="component" value="Unassembled WGS sequence"/>
</dbReference>
<keyword evidence="3" id="KW-1185">Reference proteome</keyword>
<dbReference type="Gene3D" id="3.10.129.10">
    <property type="entry name" value="Hotdog Thioesterase"/>
    <property type="match status" value="1"/>
</dbReference>
<dbReference type="HOGENOM" id="CLU_052827_4_2_1"/>
<proteinExistence type="predicted"/>